<dbReference type="RefSeq" id="WP_211875875.1">
    <property type="nucleotide sequence ID" value="NZ_JAAEDH010000025.1"/>
</dbReference>
<evidence type="ECO:0000313" key="2">
    <source>
        <dbReference type="Proteomes" id="UP001196068"/>
    </source>
</evidence>
<name>A0AAF1JYU7_9PROT</name>
<reference evidence="1" key="1">
    <citation type="submission" date="2020-01" db="EMBL/GenBank/DDBJ databases">
        <authorList>
            <person name="Rat A."/>
        </authorList>
    </citation>
    <scope>NUCLEOTIDE SEQUENCE</scope>
    <source>
        <strain evidence="1">LMG 28251</strain>
    </source>
</reference>
<reference evidence="1" key="2">
    <citation type="journal article" date="2021" name="Syst. Appl. Microbiol.">
        <title>Roseomonas hellenica sp. nov., isolated from roots of wild-growing Alkanna tinctoria.</title>
        <authorList>
            <person name="Rat A."/>
            <person name="Naranjo H.D."/>
            <person name="Lebbe L."/>
            <person name="Cnockaert M."/>
            <person name="Krigas N."/>
            <person name="Grigoriadou K."/>
            <person name="Maloupa E."/>
            <person name="Willems A."/>
        </authorList>
    </citation>
    <scope>NUCLEOTIDE SEQUENCE</scope>
    <source>
        <strain evidence="1">LMG 28251</strain>
    </source>
</reference>
<sequence length="187" mass="20280">MPVTTTFTVDRVTDTQLRDAAFVRGKFDEATRAVADRDRELTTLNTQVATLATRNTQLEASTKTQTAELQQVRESLASALSRNQALSDRITALETTTPKIAVESLVTRFKADVDKINREVRANPGLAGMLVDSVEVEIKGGLDVSDGVAITQLPAGALTAGNASTLRFNLRPGPVLRIVDEENDTRR</sequence>
<gene>
    <name evidence="1" type="ORF">GXW79_18165</name>
</gene>
<dbReference type="EMBL" id="JAAEDH010000025">
    <property type="protein sequence ID" value="MBR0657007.1"/>
    <property type="molecule type" value="Genomic_DNA"/>
</dbReference>
<keyword evidence="2" id="KW-1185">Reference proteome</keyword>
<comment type="caution">
    <text evidence="1">The sequence shown here is derived from an EMBL/GenBank/DDBJ whole genome shotgun (WGS) entry which is preliminary data.</text>
</comment>
<dbReference type="Proteomes" id="UP001196068">
    <property type="component" value="Unassembled WGS sequence"/>
</dbReference>
<accession>A0AAF1JYU7</accession>
<evidence type="ECO:0000313" key="1">
    <source>
        <dbReference type="EMBL" id="MBR0657007.1"/>
    </source>
</evidence>
<proteinExistence type="predicted"/>
<dbReference type="AlphaFoldDB" id="A0AAF1JYU7"/>
<protein>
    <submittedName>
        <fullName evidence="1">Uncharacterized protein</fullName>
    </submittedName>
</protein>
<organism evidence="1 2">
    <name type="scientific">Plastoroseomonas arctica</name>
    <dbReference type="NCBI Taxonomy" id="1509237"/>
    <lineage>
        <taxon>Bacteria</taxon>
        <taxon>Pseudomonadati</taxon>
        <taxon>Pseudomonadota</taxon>
        <taxon>Alphaproteobacteria</taxon>
        <taxon>Acetobacterales</taxon>
        <taxon>Acetobacteraceae</taxon>
        <taxon>Plastoroseomonas</taxon>
    </lineage>
</organism>